<feature type="domain" description="Peptidase A1" evidence="5">
    <location>
        <begin position="23"/>
        <end position="274"/>
    </location>
</feature>
<proteinExistence type="inferred from homology"/>
<dbReference type="InterPro" id="IPR034164">
    <property type="entry name" value="Pepsin-like_dom"/>
</dbReference>
<dbReference type="Proteomes" id="UP000218231">
    <property type="component" value="Unassembled WGS sequence"/>
</dbReference>
<keyword evidence="4" id="KW-0645">Protease</keyword>
<dbReference type="EMBL" id="LIAE01010343">
    <property type="protein sequence ID" value="PAV62832.1"/>
    <property type="molecule type" value="Genomic_DNA"/>
</dbReference>
<feature type="disulfide bond" evidence="3">
    <location>
        <begin position="54"/>
        <end position="58"/>
    </location>
</feature>
<evidence type="ECO:0000256" key="1">
    <source>
        <dbReference type="ARBA" id="ARBA00007447"/>
    </source>
</evidence>
<dbReference type="Pfam" id="PF00026">
    <property type="entry name" value="Asp"/>
    <property type="match status" value="1"/>
</dbReference>
<dbReference type="PROSITE" id="PS51767">
    <property type="entry name" value="PEPTIDASE_A1"/>
    <property type="match status" value="1"/>
</dbReference>
<dbReference type="FunFam" id="2.40.70.10:FF:000062">
    <property type="entry name" value="ASpartyl Protease"/>
    <property type="match status" value="1"/>
</dbReference>
<dbReference type="AlphaFoldDB" id="A0A2A2JMR5"/>
<feature type="non-terminal residue" evidence="6">
    <location>
        <position position="274"/>
    </location>
</feature>
<dbReference type="InterPro" id="IPR021109">
    <property type="entry name" value="Peptidase_aspartic_dom_sf"/>
</dbReference>
<accession>A0A2A2JMR5</accession>
<keyword evidence="3" id="KW-1015">Disulfide bond</keyword>
<dbReference type="PROSITE" id="PS00141">
    <property type="entry name" value="ASP_PROTEASE"/>
    <property type="match status" value="1"/>
</dbReference>
<dbReference type="Gene3D" id="2.40.70.10">
    <property type="entry name" value="Acid Proteases"/>
    <property type="match status" value="1"/>
</dbReference>
<evidence type="ECO:0000313" key="7">
    <source>
        <dbReference type="Proteomes" id="UP000218231"/>
    </source>
</evidence>
<evidence type="ECO:0000256" key="4">
    <source>
        <dbReference type="RuleBase" id="RU000454"/>
    </source>
</evidence>
<name>A0A2A2JMR5_9BILA</name>
<comment type="similarity">
    <text evidence="1 4">Belongs to the peptidase A1 family.</text>
</comment>
<evidence type="ECO:0000313" key="6">
    <source>
        <dbReference type="EMBL" id="PAV62832.1"/>
    </source>
</evidence>
<sequence>MRAKTSNLDSLSHPVFDYGDMEYEGNMTLGTPDQQFLIVLDTGSSNLWVPYTACDSSCDGKNKFVTNQSSTFVPNGRAWSIQYGEGDARGILGEDTVRFGGIGESQLTVPKTTFGLASHISDDWQGDAGDGIAGLAFTSLAVDGVVPPLINAINQGLLDQPLFTVFLDHRGAANGVSGGVFTYGAVDSTNCGSLIAYEPLSSATYWQFKMTNIKLGSYTSNNNNKGWQVISDTGTSFIDMPNCNANPGTFDITIGANVYTIQPVNYIVPISRPR</sequence>
<dbReference type="PANTHER" id="PTHR47966">
    <property type="entry name" value="BETA-SITE APP-CLEAVING ENZYME, ISOFORM A-RELATED"/>
    <property type="match status" value="1"/>
</dbReference>
<gene>
    <name evidence="6" type="ORF">WR25_08106</name>
</gene>
<dbReference type="CDD" id="cd05471">
    <property type="entry name" value="pepsin_like"/>
    <property type="match status" value="1"/>
</dbReference>
<evidence type="ECO:0000256" key="3">
    <source>
        <dbReference type="PIRSR" id="PIRSR601461-2"/>
    </source>
</evidence>
<organism evidence="6 7">
    <name type="scientific">Diploscapter pachys</name>
    <dbReference type="NCBI Taxonomy" id="2018661"/>
    <lineage>
        <taxon>Eukaryota</taxon>
        <taxon>Metazoa</taxon>
        <taxon>Ecdysozoa</taxon>
        <taxon>Nematoda</taxon>
        <taxon>Chromadorea</taxon>
        <taxon>Rhabditida</taxon>
        <taxon>Rhabditina</taxon>
        <taxon>Rhabditomorpha</taxon>
        <taxon>Rhabditoidea</taxon>
        <taxon>Rhabditidae</taxon>
        <taxon>Diploscapter</taxon>
    </lineage>
</organism>
<dbReference type="InterPro" id="IPR001461">
    <property type="entry name" value="Aspartic_peptidase_A1"/>
</dbReference>
<dbReference type="GO" id="GO:0006508">
    <property type="term" value="P:proteolysis"/>
    <property type="evidence" value="ECO:0007669"/>
    <property type="project" value="UniProtKB-KW"/>
</dbReference>
<reference evidence="6 7" key="1">
    <citation type="journal article" date="2017" name="Curr. Biol.">
        <title>Genome architecture and evolution of a unichromosomal asexual nematode.</title>
        <authorList>
            <person name="Fradin H."/>
            <person name="Zegar C."/>
            <person name="Gutwein M."/>
            <person name="Lucas J."/>
            <person name="Kovtun M."/>
            <person name="Corcoran D."/>
            <person name="Baugh L.R."/>
            <person name="Kiontke K."/>
            <person name="Gunsalus K."/>
            <person name="Fitch D.H."/>
            <person name="Piano F."/>
        </authorList>
    </citation>
    <scope>NUCLEOTIDE SEQUENCE [LARGE SCALE GENOMIC DNA]</scope>
    <source>
        <strain evidence="6">PF1309</strain>
    </source>
</reference>
<keyword evidence="4" id="KW-0378">Hydrolase</keyword>
<protein>
    <recommendedName>
        <fullName evidence="5">Peptidase A1 domain-containing protein</fullName>
    </recommendedName>
</protein>
<dbReference type="STRING" id="2018661.A0A2A2JMR5"/>
<dbReference type="PRINTS" id="PR00792">
    <property type="entry name" value="PEPSIN"/>
</dbReference>
<feature type="active site" evidence="2">
    <location>
        <position position="41"/>
    </location>
</feature>
<keyword evidence="4" id="KW-0064">Aspartyl protease</keyword>
<keyword evidence="7" id="KW-1185">Reference proteome</keyword>
<evidence type="ECO:0000256" key="2">
    <source>
        <dbReference type="PIRSR" id="PIRSR601461-1"/>
    </source>
</evidence>
<comment type="caution">
    <text evidence="6">The sequence shown here is derived from an EMBL/GenBank/DDBJ whole genome shotgun (WGS) entry which is preliminary data.</text>
</comment>
<dbReference type="OrthoDB" id="5790032at2759"/>
<dbReference type="InterPro" id="IPR001969">
    <property type="entry name" value="Aspartic_peptidase_AS"/>
</dbReference>
<dbReference type="InterPro" id="IPR033121">
    <property type="entry name" value="PEPTIDASE_A1"/>
</dbReference>
<dbReference type="GO" id="GO:0005764">
    <property type="term" value="C:lysosome"/>
    <property type="evidence" value="ECO:0007669"/>
    <property type="project" value="TreeGrafter"/>
</dbReference>
<feature type="active site" evidence="2">
    <location>
        <position position="232"/>
    </location>
</feature>
<dbReference type="SUPFAM" id="SSF50630">
    <property type="entry name" value="Acid proteases"/>
    <property type="match status" value="1"/>
</dbReference>
<dbReference type="GO" id="GO:0004190">
    <property type="term" value="F:aspartic-type endopeptidase activity"/>
    <property type="evidence" value="ECO:0007669"/>
    <property type="project" value="UniProtKB-KW"/>
</dbReference>
<dbReference type="PANTHER" id="PTHR47966:SF45">
    <property type="entry name" value="PEPTIDASE A1 DOMAIN-CONTAINING PROTEIN"/>
    <property type="match status" value="1"/>
</dbReference>
<evidence type="ECO:0000259" key="5">
    <source>
        <dbReference type="PROSITE" id="PS51767"/>
    </source>
</evidence>